<evidence type="ECO:0000256" key="1">
    <source>
        <dbReference type="SAM" id="MobiDB-lite"/>
    </source>
</evidence>
<evidence type="ECO:0000313" key="2">
    <source>
        <dbReference type="EMBL" id="MFD1307665.1"/>
    </source>
</evidence>
<proteinExistence type="predicted"/>
<reference evidence="3" key="1">
    <citation type="journal article" date="2019" name="Int. J. Syst. Evol. Microbiol.">
        <title>The Global Catalogue of Microorganisms (GCM) 10K type strain sequencing project: providing services to taxonomists for standard genome sequencing and annotation.</title>
        <authorList>
            <consortium name="The Broad Institute Genomics Platform"/>
            <consortium name="The Broad Institute Genome Sequencing Center for Infectious Disease"/>
            <person name="Wu L."/>
            <person name="Ma J."/>
        </authorList>
    </citation>
    <scope>NUCLEOTIDE SEQUENCE [LARGE SCALE GENOMIC DNA]</scope>
    <source>
        <strain evidence="3">CGMCC 4.7020</strain>
    </source>
</reference>
<comment type="caution">
    <text evidence="2">The sequence shown here is derived from an EMBL/GenBank/DDBJ whole genome shotgun (WGS) entry which is preliminary data.</text>
</comment>
<evidence type="ECO:0000313" key="3">
    <source>
        <dbReference type="Proteomes" id="UP001597058"/>
    </source>
</evidence>
<dbReference type="EMBL" id="JBHTMM010000019">
    <property type="protein sequence ID" value="MFD1307665.1"/>
    <property type="molecule type" value="Genomic_DNA"/>
</dbReference>
<accession>A0ABW3XE71</accession>
<sequence>MSPRGTIEDLFRRRTQPTSDGHLDWTGYRNKKGTATLHWNGGTHGALRIAYRIRTGQDPIGYAHATCEHPGCVAPEHAADSAVTPRRGHHTGPINRQPNGSDDQIKALLREGLNDRQIGKRLGTSPKRVAAIRAELGLPAFQSRPLTFDDRWDANTEPVDGGHIRWTGRLREGTSPAVHHGRRYVSPRRLAFERLHGRPAVGRVLPGCGYGPCVRPEHLEDQPMRDQLAKQCAAIFGAAA</sequence>
<evidence type="ECO:0008006" key="4">
    <source>
        <dbReference type="Google" id="ProtNLM"/>
    </source>
</evidence>
<feature type="region of interest" description="Disordered" evidence="1">
    <location>
        <begin position="83"/>
        <end position="102"/>
    </location>
</feature>
<gene>
    <name evidence="2" type="ORF">ACFQ5X_17640</name>
</gene>
<keyword evidence="3" id="KW-1185">Reference proteome</keyword>
<dbReference type="Proteomes" id="UP001597058">
    <property type="component" value="Unassembled WGS sequence"/>
</dbReference>
<organism evidence="2 3">
    <name type="scientific">Streptomyces kaempferi</name>
    <dbReference type="NCBI Taxonomy" id="333725"/>
    <lineage>
        <taxon>Bacteria</taxon>
        <taxon>Bacillati</taxon>
        <taxon>Actinomycetota</taxon>
        <taxon>Actinomycetes</taxon>
        <taxon>Kitasatosporales</taxon>
        <taxon>Streptomycetaceae</taxon>
        <taxon>Streptomyces</taxon>
    </lineage>
</organism>
<name>A0ABW3XE71_9ACTN</name>
<protein>
    <recommendedName>
        <fullName evidence="4">HNH endonuclease</fullName>
    </recommendedName>
</protein>
<dbReference type="RefSeq" id="WP_381242767.1">
    <property type="nucleotide sequence ID" value="NZ_JBHSKH010000136.1"/>
</dbReference>